<feature type="signal peptide" evidence="2">
    <location>
        <begin position="1"/>
        <end position="24"/>
    </location>
</feature>
<dbReference type="EMBL" id="CP012528">
    <property type="protein sequence ID" value="ALC49316.1"/>
    <property type="molecule type" value="Genomic_DNA"/>
</dbReference>
<evidence type="ECO:0000313" key="3">
    <source>
        <dbReference type="EMBL" id="ALC49316.1"/>
    </source>
</evidence>
<feature type="chain" id="PRO_5005793299" evidence="2">
    <location>
        <begin position="25"/>
        <end position="393"/>
    </location>
</feature>
<accession>A0A0M4EJI6</accession>
<keyword evidence="2" id="KW-0732">Signal</keyword>
<dbReference type="AlphaFoldDB" id="A0A0M4EJI6"/>
<sequence length="393" mass="43539">MKMRSCQLLLTLLVTLLCIEGLLAACVCSEKGTDYCQSCQGSTIVRPKPRYYETSEVNLAPIGDNCWCSKQLIEPAQLPKTCGKVRELFQYIHAFNNLLSRRMLEGAIEAKTAAAQRLAERLQRLEHIECHKRRPLVHMPHPYAAAQSVCHMQLASSSSAVAAAAVKITTLNIIIIKSILWELINLEKPPCKPSCSCSKCSGDNSYDSSIISSSYNKIGYAAEKQQDESPAADPISVSLAAQAGKAINVPEAKLAYGFAQKPVDGQQKVFFSNVPEENLFKLKSEVITLKKRNYAKPQEEEEDYVEEEEEQASDDDDAPPQLTYKQLGYATEQFKNPKFKKVSAKKSSYSTCSTESDGYGKVAGKVSVDCGFKPGRITSYRNARRQELDEGSY</sequence>
<dbReference type="OMA" id="DGQQKVF"/>
<name>A0A0M4EJI6_DROBS</name>
<dbReference type="OrthoDB" id="6612717at2759"/>
<gene>
    <name evidence="3" type="ORF">Dbus_chrXg1172</name>
</gene>
<feature type="compositionally biased region" description="Acidic residues" evidence="1">
    <location>
        <begin position="299"/>
        <end position="318"/>
    </location>
</feature>
<proteinExistence type="predicted"/>
<evidence type="ECO:0000256" key="1">
    <source>
        <dbReference type="SAM" id="MobiDB-lite"/>
    </source>
</evidence>
<keyword evidence="4" id="KW-1185">Reference proteome</keyword>
<feature type="region of interest" description="Disordered" evidence="1">
    <location>
        <begin position="294"/>
        <end position="322"/>
    </location>
</feature>
<organism evidence="3 4">
    <name type="scientific">Drosophila busckii</name>
    <name type="common">Fruit fly</name>
    <dbReference type="NCBI Taxonomy" id="30019"/>
    <lineage>
        <taxon>Eukaryota</taxon>
        <taxon>Metazoa</taxon>
        <taxon>Ecdysozoa</taxon>
        <taxon>Arthropoda</taxon>
        <taxon>Hexapoda</taxon>
        <taxon>Insecta</taxon>
        <taxon>Pterygota</taxon>
        <taxon>Neoptera</taxon>
        <taxon>Endopterygota</taxon>
        <taxon>Diptera</taxon>
        <taxon>Brachycera</taxon>
        <taxon>Muscomorpha</taxon>
        <taxon>Ephydroidea</taxon>
        <taxon>Drosophilidae</taxon>
        <taxon>Drosophila</taxon>
    </lineage>
</organism>
<protein>
    <submittedName>
        <fullName evidence="3">Cp7Fa</fullName>
    </submittedName>
</protein>
<evidence type="ECO:0000313" key="4">
    <source>
        <dbReference type="Proteomes" id="UP000494163"/>
    </source>
</evidence>
<evidence type="ECO:0000256" key="2">
    <source>
        <dbReference type="SAM" id="SignalP"/>
    </source>
</evidence>
<dbReference type="Proteomes" id="UP000494163">
    <property type="component" value="Chromosome X"/>
</dbReference>
<reference evidence="3 4" key="1">
    <citation type="submission" date="2015-08" db="EMBL/GenBank/DDBJ databases">
        <title>Ancestral chromatin configuration constrains chromatin evolution on differentiating sex chromosomes in Drosophila.</title>
        <authorList>
            <person name="Zhou Q."/>
            <person name="Bachtrog D."/>
        </authorList>
    </citation>
    <scope>NUCLEOTIDE SEQUENCE [LARGE SCALE GENOMIC DNA]</scope>
    <source>
        <tissue evidence="3">Whole larvae</tissue>
    </source>
</reference>
<dbReference type="STRING" id="30019.A0A0M4EJI6"/>